<dbReference type="GO" id="GO:0002101">
    <property type="term" value="P:tRNA wobble cytosine modification"/>
    <property type="evidence" value="ECO:0007669"/>
    <property type="project" value="UniProtKB-UniRule"/>
</dbReference>
<dbReference type="Pfam" id="PF13718">
    <property type="entry name" value="GNAT_acetyltr_2"/>
    <property type="match status" value="1"/>
</dbReference>
<feature type="binding site" evidence="9">
    <location>
        <position position="342"/>
    </location>
    <ligand>
        <name>ATP</name>
        <dbReference type="ChEBI" id="CHEBI:30616"/>
    </ligand>
</feature>
<dbReference type="SUPFAM" id="SSF55729">
    <property type="entry name" value="Acyl-CoA N-acyltransferases (Nat)"/>
    <property type="match status" value="1"/>
</dbReference>
<dbReference type="PANTHER" id="PTHR10925:SF5">
    <property type="entry name" value="RNA CYTIDINE ACETYLTRANSFERASE"/>
    <property type="match status" value="1"/>
</dbReference>
<feature type="domain" description="N-acetyltransferase" evidence="10">
    <location>
        <begin position="376"/>
        <end position="562"/>
    </location>
</feature>
<feature type="binding site" evidence="9">
    <location>
        <position position="527"/>
    </location>
    <ligand>
        <name>acetyl-CoA</name>
        <dbReference type="ChEBI" id="CHEBI:57288"/>
    </ligand>
</feature>
<evidence type="ECO:0000256" key="3">
    <source>
        <dbReference type="ARBA" id="ARBA00022679"/>
    </source>
</evidence>
<dbReference type="CDD" id="cd04301">
    <property type="entry name" value="NAT_SF"/>
    <property type="match status" value="1"/>
</dbReference>
<evidence type="ECO:0000256" key="8">
    <source>
        <dbReference type="ARBA" id="ARBA00023315"/>
    </source>
</evidence>
<comment type="catalytic activity">
    <reaction evidence="9">
        <text>cytidine(34) in elongator tRNA(Met) + acetyl-CoA + ATP + H2O = N(4)-acetylcytidine(34) in elongator tRNA(Met) + ADP + phosphate + CoA + H(+)</text>
        <dbReference type="Rhea" id="RHEA:43788"/>
        <dbReference type="Rhea" id="RHEA-COMP:10693"/>
        <dbReference type="Rhea" id="RHEA-COMP:10694"/>
        <dbReference type="ChEBI" id="CHEBI:15377"/>
        <dbReference type="ChEBI" id="CHEBI:15378"/>
        <dbReference type="ChEBI" id="CHEBI:30616"/>
        <dbReference type="ChEBI" id="CHEBI:43474"/>
        <dbReference type="ChEBI" id="CHEBI:57287"/>
        <dbReference type="ChEBI" id="CHEBI:57288"/>
        <dbReference type="ChEBI" id="CHEBI:74900"/>
        <dbReference type="ChEBI" id="CHEBI:82748"/>
        <dbReference type="ChEBI" id="CHEBI:456216"/>
        <dbReference type="EC" id="2.3.1.193"/>
    </reaction>
</comment>
<dbReference type="InterPro" id="IPR013562">
    <property type="entry name" value="TmcA/NAT10_N"/>
</dbReference>
<comment type="subcellular location">
    <subcellularLocation>
        <location evidence="9">Cytoplasm</location>
    </subcellularLocation>
</comment>
<keyword evidence="1 9" id="KW-0963">Cytoplasm</keyword>
<dbReference type="GO" id="GO:0005737">
    <property type="term" value="C:cytoplasm"/>
    <property type="evidence" value="ECO:0007669"/>
    <property type="project" value="UniProtKB-SubCell"/>
</dbReference>
<keyword evidence="6 9" id="KW-0067">ATP-binding</keyword>
<keyword evidence="8 9" id="KW-0012">Acyltransferase</keyword>
<dbReference type="Pfam" id="PF05127">
    <property type="entry name" value="NAT10_TcmA_helicase"/>
    <property type="match status" value="1"/>
</dbReference>
<dbReference type="Gene3D" id="3.40.50.11040">
    <property type="match status" value="1"/>
</dbReference>
<evidence type="ECO:0000259" key="10">
    <source>
        <dbReference type="PROSITE" id="PS51186"/>
    </source>
</evidence>
<comment type="caution">
    <text evidence="9">Lacks conserved residue(s) required for the propagation of feature annotation.</text>
</comment>
<dbReference type="Proteomes" id="UP000036097">
    <property type="component" value="Unassembled WGS sequence"/>
</dbReference>
<protein>
    <recommendedName>
        <fullName evidence="9">tRNA(Met) cytidine acetyltransferase TmcA</fullName>
        <ecNumber evidence="9">2.3.1.193</ecNumber>
    </recommendedName>
</protein>
<dbReference type="AlphaFoldDB" id="A0A0J1HDE2"/>
<comment type="function">
    <text evidence="9">Catalyzes the formation of N(4)-acetylcytidine (ac(4)C) at the wobble position of tRNA(Met), by using acetyl-CoA as an acetyl donor and ATP (or GTP).</text>
</comment>
<feature type="binding site" evidence="9">
    <location>
        <begin position="488"/>
        <end position="490"/>
    </location>
    <ligand>
        <name>acetyl-CoA</name>
        <dbReference type="ChEBI" id="CHEBI:57288"/>
    </ligand>
</feature>
<dbReference type="EMBL" id="LDOT01000001">
    <property type="protein sequence ID" value="KLV09641.1"/>
    <property type="molecule type" value="Genomic_DNA"/>
</dbReference>
<dbReference type="GO" id="GO:1990883">
    <property type="term" value="F:18S rRNA cytidine N-acetyltransferase activity"/>
    <property type="evidence" value="ECO:0007669"/>
    <property type="project" value="TreeGrafter"/>
</dbReference>
<dbReference type="Pfam" id="PF08351">
    <property type="entry name" value="TmcA_N"/>
    <property type="match status" value="1"/>
</dbReference>
<dbReference type="HAMAP" id="MF_01886">
    <property type="entry name" value="tRNA_acetyltr_TmcA"/>
    <property type="match status" value="1"/>
</dbReference>
<organism evidence="11 12">
    <name type="scientific">Photobacterium aquae</name>
    <dbReference type="NCBI Taxonomy" id="1195763"/>
    <lineage>
        <taxon>Bacteria</taxon>
        <taxon>Pseudomonadati</taxon>
        <taxon>Pseudomonadota</taxon>
        <taxon>Gammaproteobacteria</taxon>
        <taxon>Vibrionales</taxon>
        <taxon>Vibrionaceae</taxon>
        <taxon>Photobacterium</taxon>
    </lineage>
</organism>
<dbReference type="STRING" id="1195763.ABT56_00760"/>
<evidence type="ECO:0000256" key="4">
    <source>
        <dbReference type="ARBA" id="ARBA00022694"/>
    </source>
</evidence>
<evidence type="ECO:0000256" key="6">
    <source>
        <dbReference type="ARBA" id="ARBA00022840"/>
    </source>
</evidence>
<feature type="binding site" evidence="9">
    <location>
        <position position="534"/>
    </location>
    <ligand>
        <name>acetyl-CoA</name>
        <dbReference type="ChEBI" id="CHEBI:57288"/>
    </ligand>
</feature>
<keyword evidence="2 9" id="KW-0820">tRNA-binding</keyword>
<gene>
    <name evidence="9" type="primary">tmcA</name>
    <name evidence="11" type="ORF">ABT56_00760</name>
</gene>
<dbReference type="PANTHER" id="PTHR10925">
    <property type="entry name" value="N-ACETYLTRANSFERASE 10"/>
    <property type="match status" value="1"/>
</dbReference>
<keyword evidence="3 9" id="KW-0808">Transferase</keyword>
<dbReference type="InterPro" id="IPR016181">
    <property type="entry name" value="Acyl_CoA_acyltransferase"/>
</dbReference>
<dbReference type="GO" id="GO:0051391">
    <property type="term" value="P:tRNA acetylation"/>
    <property type="evidence" value="ECO:0007669"/>
    <property type="project" value="UniProtKB-UniRule"/>
</dbReference>
<comment type="similarity">
    <text evidence="9">Belongs to the TmcA family.</text>
</comment>
<accession>A0A0J1HDE2</accession>
<dbReference type="GO" id="GO:0000049">
    <property type="term" value="F:tRNA binding"/>
    <property type="evidence" value="ECO:0007669"/>
    <property type="project" value="UniProtKB-UniRule"/>
</dbReference>
<keyword evidence="5 9" id="KW-0547">Nucleotide-binding</keyword>
<dbReference type="InterPro" id="IPR024914">
    <property type="entry name" value="tRNA_acetyltr_TmcA"/>
</dbReference>
<dbReference type="Gene3D" id="3.40.630.30">
    <property type="match status" value="1"/>
</dbReference>
<dbReference type="GO" id="GO:1904812">
    <property type="term" value="P:rRNA acetylation involved in maturation of SSU-rRNA"/>
    <property type="evidence" value="ECO:0007669"/>
    <property type="project" value="TreeGrafter"/>
</dbReference>
<dbReference type="GO" id="GO:0051392">
    <property type="term" value="F:tRNA cytidine N4-acetyltransferase activity"/>
    <property type="evidence" value="ECO:0007669"/>
    <property type="project" value="UniProtKB-UniRule"/>
</dbReference>
<dbReference type="Gene3D" id="3.40.50.300">
    <property type="entry name" value="P-loop containing nucleotide triphosphate hydrolases"/>
    <property type="match status" value="1"/>
</dbReference>
<dbReference type="RefSeq" id="WP_047876929.1">
    <property type="nucleotide sequence ID" value="NZ_LDOT01000001.1"/>
</dbReference>
<keyword evidence="12" id="KW-1185">Reference proteome</keyword>
<dbReference type="InterPro" id="IPR007807">
    <property type="entry name" value="TcmA/NAT10_helicase"/>
</dbReference>
<evidence type="ECO:0000256" key="5">
    <source>
        <dbReference type="ARBA" id="ARBA00022741"/>
    </source>
</evidence>
<dbReference type="InterPro" id="IPR000182">
    <property type="entry name" value="GNAT_dom"/>
</dbReference>
<evidence type="ECO:0000256" key="9">
    <source>
        <dbReference type="HAMAP-Rule" id="MF_01886"/>
    </source>
</evidence>
<evidence type="ECO:0000313" key="11">
    <source>
        <dbReference type="EMBL" id="KLV09641.1"/>
    </source>
</evidence>
<feature type="binding site" evidence="9">
    <location>
        <position position="174"/>
    </location>
    <ligand>
        <name>ATP</name>
        <dbReference type="ChEBI" id="CHEBI:30616"/>
    </ligand>
</feature>
<dbReference type="OrthoDB" id="5578851at2"/>
<dbReference type="GO" id="GO:0005524">
    <property type="term" value="F:ATP binding"/>
    <property type="evidence" value="ECO:0007669"/>
    <property type="project" value="UniProtKB-UniRule"/>
</dbReference>
<evidence type="ECO:0000256" key="7">
    <source>
        <dbReference type="ARBA" id="ARBA00022884"/>
    </source>
</evidence>
<dbReference type="InterPro" id="IPR027417">
    <property type="entry name" value="P-loop_NTPase"/>
</dbReference>
<dbReference type="InterPro" id="IPR032672">
    <property type="entry name" value="TmcA/NAT10/Kre33"/>
</dbReference>
<keyword evidence="7 9" id="KW-0694">RNA-binding</keyword>
<proteinExistence type="inferred from homology"/>
<dbReference type="PROSITE" id="PS51186">
    <property type="entry name" value="GNAT"/>
    <property type="match status" value="1"/>
</dbReference>
<evidence type="ECO:0000256" key="2">
    <source>
        <dbReference type="ARBA" id="ARBA00022555"/>
    </source>
</evidence>
<sequence>MHSLNTFCSNLIARAARHHIRLLVVAEGSSEWGSLVASQFSQYYSRVLVCGEPVLESATTVPFRQARSHLGQECDCLVYNGYCGFEAEALGALSGTIVGGGAMVLLLPEDLLTPDSLFERRMRSRLNEAEVIRLVEGKPLPDISAVFAGTGSGVLPFPGMNRPSLDYGAITESQLAAIEAIRRVVTGHRKRPLVLTADRGRGKSAAMGLAAASLLRERKIAIGVVAPSYQSSATLFRHVAEQLGLEFIQQRKLAIADSYLEFISPDNLLHHTPAFDLILVDEAAAIPAPLLSQILQHYNRLVFASTIHGYEGTGRGFAVKFRQQLDSKMPQWRGQEIDEPVRWAKGDPLEAWVFSTLLLDAELTPLAEEMMTPASLSYRTVDKETLATDEKLLSDVFGLLVNAHYQTSPSDLVALLDDPDLSLHIAQCDELVLGCVLVAAEGGFAEDLVADIQRGKRRPKGHLLVQSLAAHLGIGEAAVQTAGRIVRVAVHPHCQQQGIGSHLLRHVAEWGVGKFDYLGTSFGYVPELLSFWHRSGYQAIRLGLKRDAASGYPSLLCVLPLTEQSSAWLEDARLIHGSMMAANASEAFSAMDSYEWLPLYLDAIGGLSVTNFSLPAPRYYQLLGLYMDGGLGYELVLPALQTWLIDYLNTLVLPISEPDLLRDCALMIAKIIQRKPWPVIVDEFGFAGRKQAEQGLRDCVSRYCDLQCKSILY</sequence>
<dbReference type="SUPFAM" id="SSF52540">
    <property type="entry name" value="P-loop containing nucleoside triphosphate hydrolases"/>
    <property type="match status" value="1"/>
</dbReference>
<comment type="caution">
    <text evidence="11">The sequence shown here is derived from an EMBL/GenBank/DDBJ whole genome shotgun (WGS) entry which is preliminary data.</text>
</comment>
<dbReference type="EC" id="2.3.1.193" evidence="9"/>
<evidence type="ECO:0000313" key="12">
    <source>
        <dbReference type="Proteomes" id="UP000036097"/>
    </source>
</evidence>
<evidence type="ECO:0000256" key="1">
    <source>
        <dbReference type="ARBA" id="ARBA00022490"/>
    </source>
</evidence>
<name>A0A0J1HDE2_9GAMM</name>
<dbReference type="PATRIC" id="fig|1195763.3.peg.170"/>
<keyword evidence="4 9" id="KW-0819">tRNA processing</keyword>
<feature type="binding site" evidence="9">
    <location>
        <begin position="168"/>
        <end position="169"/>
    </location>
    <ligand>
        <name>ATP</name>
        <dbReference type="ChEBI" id="CHEBI:30616"/>
    </ligand>
</feature>
<reference evidence="11 12" key="1">
    <citation type="submission" date="2015-05" db="EMBL/GenBank/DDBJ databases">
        <title>Photobacterium galathea sp. nov.</title>
        <authorList>
            <person name="Machado H."/>
            <person name="Gram L."/>
        </authorList>
    </citation>
    <scope>NUCLEOTIDE SEQUENCE [LARGE SCALE GENOMIC DNA]</scope>
    <source>
        <strain evidence="11 12">CGMCC 1.12159</strain>
    </source>
</reference>